<dbReference type="EMBL" id="JAEQNE010000011">
    <property type="protein sequence ID" value="MBL0395027.1"/>
    <property type="molecule type" value="Genomic_DNA"/>
</dbReference>
<feature type="domain" description="Glycosyltransferase subfamily 4-like N-terminal" evidence="1">
    <location>
        <begin position="25"/>
        <end position="182"/>
    </location>
</feature>
<keyword evidence="3" id="KW-1185">Reference proteome</keyword>
<dbReference type="GO" id="GO:0016757">
    <property type="term" value="F:glycosyltransferase activity"/>
    <property type="evidence" value="ECO:0007669"/>
    <property type="project" value="UniProtKB-ARBA"/>
</dbReference>
<evidence type="ECO:0000313" key="3">
    <source>
        <dbReference type="Proteomes" id="UP000599109"/>
    </source>
</evidence>
<name>A0A937CZA9_9BURK</name>
<sequence>MKLSGAAVPAANARIAIVLPTLHGGGAERLHLNLAHDWIRRGYAVDFVLMRKKGELLPLVSSRIRVIDLSADRIREAILPLRRYLRQEHPDYTIAALWPLTSAAVAAWLLSGRRGRLFLSDHSHLSTSCVRDLHVPLSLLGASMGLTYPLATGVIAVSEGVKNDMLQLAHLQARHVNVIYNPTATGVSPRRESNATVNSLWGERCRQRILTVGNLKPAKDHATLLKAFAQLPLELGARLVILGEGKLRPQLEQQAAELGIADRISMPGFVADPYPWFRSADLFVCSSQWEGFGNVLVEALECGVPVVSTDCPSGPSEILEGGRFGRLVRLGDPAALAQAIEAHLGARHDRELLRKRALAFAVPTISEEYLRYFAKGLG</sequence>
<organism evidence="2 3">
    <name type="scientific">Ramlibacter monticola</name>
    <dbReference type="NCBI Taxonomy" id="1926872"/>
    <lineage>
        <taxon>Bacteria</taxon>
        <taxon>Pseudomonadati</taxon>
        <taxon>Pseudomonadota</taxon>
        <taxon>Betaproteobacteria</taxon>
        <taxon>Burkholderiales</taxon>
        <taxon>Comamonadaceae</taxon>
        <taxon>Ramlibacter</taxon>
    </lineage>
</organism>
<protein>
    <submittedName>
        <fullName evidence="2">Glycosyltransferase</fullName>
    </submittedName>
</protein>
<dbReference type="SUPFAM" id="SSF53756">
    <property type="entry name" value="UDP-Glycosyltransferase/glycogen phosphorylase"/>
    <property type="match status" value="1"/>
</dbReference>
<comment type="caution">
    <text evidence="2">The sequence shown here is derived from an EMBL/GenBank/DDBJ whole genome shotgun (WGS) entry which is preliminary data.</text>
</comment>
<dbReference type="AlphaFoldDB" id="A0A937CZA9"/>
<reference evidence="2 3" key="1">
    <citation type="journal article" date="2017" name="Int. J. Syst. Evol. Microbiol.">
        <title>Ramlibacter monticola sp. nov., isolated from forest soil.</title>
        <authorList>
            <person name="Chaudhary D.K."/>
            <person name="Kim J."/>
        </authorList>
    </citation>
    <scope>NUCLEOTIDE SEQUENCE [LARGE SCALE GENOMIC DNA]</scope>
    <source>
        <strain evidence="2 3">KACC 19175</strain>
    </source>
</reference>
<evidence type="ECO:0000313" key="2">
    <source>
        <dbReference type="EMBL" id="MBL0395027.1"/>
    </source>
</evidence>
<dbReference type="Pfam" id="PF13692">
    <property type="entry name" value="Glyco_trans_1_4"/>
    <property type="match status" value="1"/>
</dbReference>
<dbReference type="RefSeq" id="WP_201677698.1">
    <property type="nucleotide sequence ID" value="NZ_JAEQNE010000011.1"/>
</dbReference>
<evidence type="ECO:0000259" key="1">
    <source>
        <dbReference type="Pfam" id="PF13439"/>
    </source>
</evidence>
<dbReference type="Proteomes" id="UP000599109">
    <property type="component" value="Unassembled WGS sequence"/>
</dbReference>
<gene>
    <name evidence="2" type="ORF">JJ685_28095</name>
</gene>
<dbReference type="Pfam" id="PF13439">
    <property type="entry name" value="Glyco_transf_4"/>
    <property type="match status" value="1"/>
</dbReference>
<dbReference type="PANTHER" id="PTHR12526">
    <property type="entry name" value="GLYCOSYLTRANSFERASE"/>
    <property type="match status" value="1"/>
</dbReference>
<dbReference type="InterPro" id="IPR028098">
    <property type="entry name" value="Glyco_trans_4-like_N"/>
</dbReference>
<dbReference type="CDD" id="cd03811">
    <property type="entry name" value="GT4_GT28_WabH-like"/>
    <property type="match status" value="1"/>
</dbReference>
<proteinExistence type="predicted"/>
<dbReference type="Gene3D" id="3.40.50.2000">
    <property type="entry name" value="Glycogen Phosphorylase B"/>
    <property type="match status" value="2"/>
</dbReference>
<accession>A0A937CZA9</accession>